<proteinExistence type="predicted"/>
<accession>A0ABT4APE7</accession>
<dbReference type="Pfam" id="PF07791">
    <property type="entry name" value="Imm11"/>
    <property type="match status" value="1"/>
</dbReference>
<evidence type="ECO:0000259" key="1">
    <source>
        <dbReference type="Pfam" id="PF07791"/>
    </source>
</evidence>
<organism evidence="2 3">
    <name type="scientific">Archangium lansingense</name>
    <dbReference type="NCBI Taxonomy" id="2995310"/>
    <lineage>
        <taxon>Bacteria</taxon>
        <taxon>Pseudomonadati</taxon>
        <taxon>Myxococcota</taxon>
        <taxon>Myxococcia</taxon>
        <taxon>Myxococcales</taxon>
        <taxon>Cystobacterineae</taxon>
        <taxon>Archangiaceae</taxon>
        <taxon>Archangium</taxon>
    </lineage>
</organism>
<reference evidence="2 3" key="1">
    <citation type="submission" date="2022-11" db="EMBL/GenBank/DDBJ databases">
        <title>Minimal conservation of predation-associated metabolite biosynthetic gene clusters underscores biosynthetic potential of Myxococcota including descriptions for ten novel species: Archangium lansinium sp. nov., Myxococcus landrumus sp. nov., Nannocystis bai.</title>
        <authorList>
            <person name="Ahearne A."/>
            <person name="Stevens C."/>
            <person name="Phillips K."/>
        </authorList>
    </citation>
    <scope>NUCLEOTIDE SEQUENCE [LARGE SCALE GENOMIC DNA]</scope>
    <source>
        <strain evidence="2 3">MIWBW</strain>
    </source>
</reference>
<dbReference type="EMBL" id="JAPNKA010000001">
    <property type="protein sequence ID" value="MCY1083582.1"/>
    <property type="molecule type" value="Genomic_DNA"/>
</dbReference>
<keyword evidence="3" id="KW-1185">Reference proteome</keyword>
<sequence>MSPQARYFRLTDNVHIAGRWYLESPMDGQGEDIFPWQFLQAKILKWEKPLVVPLYRPGRALDFSQTGLNFVVVNERFVSLCERLGIQDEVQFIPARVEEHPEPYFVLNTLRIIKCVDEARCEEFSFWGPEDGEPERVGHYRHVSGLKVDPEKIGDTSIFRPWGWLVPLIVSERVKRAIEEEGLIGPRFIEV</sequence>
<dbReference type="InterPro" id="IPR012433">
    <property type="entry name" value="Imm11"/>
</dbReference>
<evidence type="ECO:0000313" key="2">
    <source>
        <dbReference type="EMBL" id="MCY1083582.1"/>
    </source>
</evidence>
<feature type="domain" description="Immunity MXAN-0049 protein" evidence="1">
    <location>
        <begin position="61"/>
        <end position="191"/>
    </location>
</feature>
<dbReference type="Proteomes" id="UP001207654">
    <property type="component" value="Unassembled WGS sequence"/>
</dbReference>
<name>A0ABT4APE7_9BACT</name>
<protein>
    <recommendedName>
        <fullName evidence="1">Immunity MXAN-0049 protein domain-containing protein</fullName>
    </recommendedName>
</protein>
<comment type="caution">
    <text evidence="2">The sequence shown here is derived from an EMBL/GenBank/DDBJ whole genome shotgun (WGS) entry which is preliminary data.</text>
</comment>
<dbReference type="RefSeq" id="WP_267542106.1">
    <property type="nucleotide sequence ID" value="NZ_JAPNKA010000001.1"/>
</dbReference>
<gene>
    <name evidence="2" type="ORF">OV287_55000</name>
</gene>
<evidence type="ECO:0000313" key="3">
    <source>
        <dbReference type="Proteomes" id="UP001207654"/>
    </source>
</evidence>